<dbReference type="SUPFAM" id="SSF52402">
    <property type="entry name" value="Adenine nucleotide alpha hydrolases-like"/>
    <property type="match status" value="2"/>
</dbReference>
<evidence type="ECO:0000256" key="1">
    <source>
        <dbReference type="ARBA" id="ARBA00008791"/>
    </source>
</evidence>
<dbReference type="RefSeq" id="WP_338887292.1">
    <property type="nucleotide sequence ID" value="NZ_CP147846.1"/>
</dbReference>
<dbReference type="InterPro" id="IPR006015">
    <property type="entry name" value="Universal_stress_UspA"/>
</dbReference>
<feature type="domain" description="UspA" evidence="2">
    <location>
        <begin position="163"/>
        <end position="298"/>
    </location>
</feature>
<dbReference type="InterPro" id="IPR014729">
    <property type="entry name" value="Rossmann-like_a/b/a_fold"/>
</dbReference>
<sequence length="298" mass="31953">MSNEPVASTRANSICVGIDGSPDEAGAVRWAVRLAQLQHSRIHLVHALPSVEWVFGDTVFAARQGLDSELHHVGQGYLDKAVRLVNELDPDIEVQSSISDASSVELMKSLSASANMMVLTSVESGPLRDFAFGYSIIEMVNAAQCPVLAWRPRTDENPSESLPIVVGVDGSEPSRRALAAAFELADTLGAALIAVHVGAVRAKDELDYGGSVDWHHLYEAERTWLQKIVDPLREKYPSVQVTAQSSGSTVARELRALSASAQIIVVGSRGRGRLSGAILGSVSQNLIHHAECPVLVVH</sequence>
<protein>
    <submittedName>
        <fullName evidence="3">Universal stress protein</fullName>
    </submittedName>
</protein>
<proteinExistence type="inferred from homology"/>
<dbReference type="Gene3D" id="3.40.50.620">
    <property type="entry name" value="HUPs"/>
    <property type="match status" value="2"/>
</dbReference>
<dbReference type="PANTHER" id="PTHR46268:SF6">
    <property type="entry name" value="UNIVERSAL STRESS PROTEIN UP12"/>
    <property type="match status" value="1"/>
</dbReference>
<dbReference type="PRINTS" id="PR01438">
    <property type="entry name" value="UNVRSLSTRESS"/>
</dbReference>
<evidence type="ECO:0000313" key="3">
    <source>
        <dbReference type="EMBL" id="WXG67619.1"/>
    </source>
</evidence>
<comment type="similarity">
    <text evidence="1">Belongs to the universal stress protein A family.</text>
</comment>
<accession>A0ABZ2PF69</accession>
<evidence type="ECO:0000313" key="4">
    <source>
        <dbReference type="Proteomes" id="UP001432000"/>
    </source>
</evidence>
<dbReference type="PANTHER" id="PTHR46268">
    <property type="entry name" value="STRESS RESPONSE PROTEIN NHAX"/>
    <property type="match status" value="1"/>
</dbReference>
<feature type="domain" description="UspA" evidence="2">
    <location>
        <begin position="13"/>
        <end position="149"/>
    </location>
</feature>
<dbReference type="InterPro" id="IPR006016">
    <property type="entry name" value="UspA"/>
</dbReference>
<evidence type="ECO:0000259" key="2">
    <source>
        <dbReference type="Pfam" id="PF00582"/>
    </source>
</evidence>
<gene>
    <name evidence="3" type="ORF">WDS16_20655</name>
</gene>
<dbReference type="Proteomes" id="UP001432000">
    <property type="component" value="Chromosome"/>
</dbReference>
<keyword evidence="4" id="KW-1185">Reference proteome</keyword>
<reference evidence="3 4" key="1">
    <citation type="submission" date="2024-03" db="EMBL/GenBank/DDBJ databases">
        <title>Natural products discovery in diverse microorganisms through a two-stage MS feature dereplication strategy.</title>
        <authorList>
            <person name="Zhang R."/>
        </authorList>
    </citation>
    <scope>NUCLEOTIDE SEQUENCE [LARGE SCALE GENOMIC DNA]</scope>
    <source>
        <strain evidence="3 4">18930</strain>
    </source>
</reference>
<organism evidence="3 4">
    <name type="scientific">Rhodococcus sovatensis</name>
    <dbReference type="NCBI Taxonomy" id="1805840"/>
    <lineage>
        <taxon>Bacteria</taxon>
        <taxon>Bacillati</taxon>
        <taxon>Actinomycetota</taxon>
        <taxon>Actinomycetes</taxon>
        <taxon>Mycobacteriales</taxon>
        <taxon>Nocardiaceae</taxon>
        <taxon>Rhodococcus</taxon>
    </lineage>
</organism>
<name>A0ABZ2PF69_9NOCA</name>
<dbReference type="Pfam" id="PF00582">
    <property type="entry name" value="Usp"/>
    <property type="match status" value="2"/>
</dbReference>
<dbReference type="EMBL" id="CP147846">
    <property type="protein sequence ID" value="WXG67619.1"/>
    <property type="molecule type" value="Genomic_DNA"/>
</dbReference>